<dbReference type="SUPFAM" id="SSF75704">
    <property type="entry name" value="Mitotic arrest deficient-like 1, Mad1"/>
    <property type="match status" value="1"/>
</dbReference>
<dbReference type="InterPro" id="IPR008672">
    <property type="entry name" value="Mad1"/>
</dbReference>
<comment type="subcellular location">
    <subcellularLocation>
        <location evidence="1">Nucleus</location>
    </subcellularLocation>
</comment>
<dbReference type="GO" id="GO:0051315">
    <property type="term" value="P:attachment of mitotic spindle microtubules to kinetochore"/>
    <property type="evidence" value="ECO:0007669"/>
    <property type="project" value="TreeGrafter"/>
</dbReference>
<dbReference type="Gene3D" id="6.10.250.90">
    <property type="match status" value="1"/>
</dbReference>
<keyword evidence="10" id="KW-1185">Reference proteome</keyword>
<dbReference type="AlphaFoldDB" id="A0A9N8ZUD0"/>
<dbReference type="PANTHER" id="PTHR23168:SF0">
    <property type="entry name" value="MITOTIC SPINDLE ASSEMBLY CHECKPOINT PROTEIN MAD1"/>
    <property type="match status" value="1"/>
</dbReference>
<keyword evidence="6" id="KW-0539">Nucleus</keyword>
<dbReference type="GO" id="GO:0007094">
    <property type="term" value="P:mitotic spindle assembly checkpoint signaling"/>
    <property type="evidence" value="ECO:0007669"/>
    <property type="project" value="InterPro"/>
</dbReference>
<evidence type="ECO:0000256" key="6">
    <source>
        <dbReference type="ARBA" id="ARBA00023242"/>
    </source>
</evidence>
<dbReference type="EMBL" id="CAJVPK010000412">
    <property type="protein sequence ID" value="CAG8506892.1"/>
    <property type="molecule type" value="Genomic_DNA"/>
</dbReference>
<feature type="coiled-coil region" evidence="8">
    <location>
        <begin position="445"/>
        <end position="502"/>
    </location>
</feature>
<sequence length="831" mass="96845">MSYSLYKRSAERQSQQYNLADEENPFLTSTPSSANIPSIFNDCLPDSQFETSDRPFKRTKVENDFFARDFSPFTPSRNTTNFIPELKGLQDSIFSQGSFNTTSPKLVNDLTESRLKITALEHTKNDFERKIARLETNKQSMELQIKELNLSIEKSKSDCKFFHDRELETSKKLERLEAEYSLNKQNYARESNKLRNEISKLTQQLQNVQNDRRTKESEYQRTIEALNSEKKILDHKLENQNEQRQCEISVSRQALLNQAQAQLAETQQKLQEEFNISTQLGDIPNLKKLNQEQSERIRNLEKNNLELTSELKRLRDLSPSIQILDEKVKSYEHQLSNLNSLRRQAAELEAENIMLKREKVEWTSYLDKEKDIINVNSAYNLCKELASRRIEIEMLQERGRNLEEQIKSKDIVISECESKIMQLDKRCKATEYKFSNELEASKKTKNLLQMEVEMLTRTLKSYDDEEKHLKTGNYDSQKSEHIQVLEKMLSEYKKELEITLETVKVEKTESHNSTETGFHSAQILQRNEELQSINFTLENKNANLKKEIFSLQNQISVLEQDELKIHSAELIKQNELLQETIKELKNENSSLKKEVSSLDQQVVSLQHAVGRGEYNQECTKLLEMKENPSTTDYAIRRSALQALKTENQQLLERLKSHLKHDKELEEDYDENNVIPIQSFFNLEGENNQLIEQIAKKEIRITRLLEAWKAKAQEFREAIYSLLGYKLEFLENGRVRLTSMYSEQDDHSFVFTSDDDDCGTMQLIGGGNTEYIKSLDSLIKYWVVERNSIPCFLSSLTIKLFESTTFGPVGRDLDMSINSTLNLMTNDNLVPE</sequence>
<feature type="coiled-coil region" evidence="8">
    <location>
        <begin position="640"/>
        <end position="706"/>
    </location>
</feature>
<evidence type="ECO:0000256" key="8">
    <source>
        <dbReference type="SAM" id="Coils"/>
    </source>
</evidence>
<name>A0A9N8ZUD0_9GLOM</name>
<evidence type="ECO:0000256" key="1">
    <source>
        <dbReference type="ARBA" id="ARBA00004123"/>
    </source>
</evidence>
<dbReference type="GO" id="GO:0051301">
    <property type="term" value="P:cell division"/>
    <property type="evidence" value="ECO:0007669"/>
    <property type="project" value="UniProtKB-KW"/>
</dbReference>
<evidence type="ECO:0000256" key="2">
    <source>
        <dbReference type="ARBA" id="ARBA00008029"/>
    </source>
</evidence>
<dbReference type="Gene3D" id="3.30.457.60">
    <property type="match status" value="1"/>
</dbReference>
<feature type="coiled-coil region" evidence="8">
    <location>
        <begin position="117"/>
        <end position="358"/>
    </location>
</feature>
<dbReference type="Pfam" id="PF05557">
    <property type="entry name" value="MAD"/>
    <property type="match status" value="1"/>
</dbReference>
<evidence type="ECO:0000256" key="7">
    <source>
        <dbReference type="ARBA" id="ARBA00023306"/>
    </source>
</evidence>
<evidence type="ECO:0000313" key="9">
    <source>
        <dbReference type="EMBL" id="CAG8506892.1"/>
    </source>
</evidence>
<keyword evidence="8" id="KW-0175">Coiled coil</keyword>
<dbReference type="GO" id="GO:0000776">
    <property type="term" value="C:kinetochore"/>
    <property type="evidence" value="ECO:0007669"/>
    <property type="project" value="TreeGrafter"/>
</dbReference>
<dbReference type="GO" id="GO:0005635">
    <property type="term" value="C:nuclear envelope"/>
    <property type="evidence" value="ECO:0007669"/>
    <property type="project" value="TreeGrafter"/>
</dbReference>
<comment type="similarity">
    <text evidence="2">Belongs to the MAD1 family.</text>
</comment>
<keyword evidence="7" id="KW-0131">Cell cycle</keyword>
<dbReference type="PANTHER" id="PTHR23168">
    <property type="entry name" value="MITOTIC SPINDLE ASSEMBLY CHECKPOINT PROTEIN MAD1 MITOTIC ARREST DEFICIENT-LIKE PROTEIN 1"/>
    <property type="match status" value="1"/>
</dbReference>
<gene>
    <name evidence="9" type="ORF">DEBURN_LOCUS4971</name>
</gene>
<protein>
    <recommendedName>
        <fullName evidence="3">Spindle assembly checkpoint component MAD1</fullName>
    </recommendedName>
</protein>
<keyword evidence="5" id="KW-0498">Mitosis</keyword>
<dbReference type="OrthoDB" id="331602at2759"/>
<evidence type="ECO:0000256" key="4">
    <source>
        <dbReference type="ARBA" id="ARBA00022618"/>
    </source>
</evidence>
<accession>A0A9N8ZUD0</accession>
<evidence type="ECO:0000256" key="5">
    <source>
        <dbReference type="ARBA" id="ARBA00022776"/>
    </source>
</evidence>
<keyword evidence="4" id="KW-0132">Cell division</keyword>
<evidence type="ECO:0000256" key="3">
    <source>
        <dbReference type="ARBA" id="ARBA00022019"/>
    </source>
</evidence>
<dbReference type="GO" id="GO:0072686">
    <property type="term" value="C:mitotic spindle"/>
    <property type="evidence" value="ECO:0007669"/>
    <property type="project" value="TreeGrafter"/>
</dbReference>
<feature type="coiled-coil region" evidence="8">
    <location>
        <begin position="527"/>
        <end position="601"/>
    </location>
</feature>
<evidence type="ECO:0000313" key="10">
    <source>
        <dbReference type="Proteomes" id="UP000789706"/>
    </source>
</evidence>
<proteinExistence type="inferred from homology"/>
<reference evidence="9" key="1">
    <citation type="submission" date="2021-06" db="EMBL/GenBank/DDBJ databases">
        <authorList>
            <person name="Kallberg Y."/>
            <person name="Tangrot J."/>
            <person name="Rosling A."/>
        </authorList>
    </citation>
    <scope>NUCLEOTIDE SEQUENCE</scope>
    <source>
        <strain evidence="9">AZ414A</strain>
    </source>
</reference>
<comment type="caution">
    <text evidence="9">The sequence shown here is derived from an EMBL/GenBank/DDBJ whole genome shotgun (WGS) entry which is preliminary data.</text>
</comment>
<dbReference type="Gene3D" id="1.20.5.170">
    <property type="match status" value="1"/>
</dbReference>
<dbReference type="Proteomes" id="UP000789706">
    <property type="component" value="Unassembled WGS sequence"/>
</dbReference>
<organism evidence="9 10">
    <name type="scientific">Diversispora eburnea</name>
    <dbReference type="NCBI Taxonomy" id="1213867"/>
    <lineage>
        <taxon>Eukaryota</taxon>
        <taxon>Fungi</taxon>
        <taxon>Fungi incertae sedis</taxon>
        <taxon>Mucoromycota</taxon>
        <taxon>Glomeromycotina</taxon>
        <taxon>Glomeromycetes</taxon>
        <taxon>Diversisporales</taxon>
        <taxon>Diversisporaceae</taxon>
        <taxon>Diversispora</taxon>
    </lineage>
</organism>